<evidence type="ECO:0000256" key="2">
    <source>
        <dbReference type="SAM" id="SignalP"/>
    </source>
</evidence>
<evidence type="ECO:0000313" key="4">
    <source>
        <dbReference type="Proteomes" id="UP000517523"/>
    </source>
</evidence>
<name>A0A839TRC2_9BACL</name>
<accession>A0A839TRC2</accession>
<sequence length="98" mass="10594">MKKLFWSIMLIGSVLSLSACSSGDKDMGNQMTSEGNHVQNEMGGTDTKDMMGSQDMKEENMNSEDTNMMEPSQKGMGTDHSDMPEKDATTNGMGKGGM</sequence>
<keyword evidence="2" id="KW-0732">Signal</keyword>
<gene>
    <name evidence="3" type="ORF">FHS19_002874</name>
</gene>
<dbReference type="AlphaFoldDB" id="A0A839TRC2"/>
<organism evidence="3 4">
    <name type="scientific">Paenibacillus rhizosphaerae</name>
    <dbReference type="NCBI Taxonomy" id="297318"/>
    <lineage>
        <taxon>Bacteria</taxon>
        <taxon>Bacillati</taxon>
        <taxon>Bacillota</taxon>
        <taxon>Bacilli</taxon>
        <taxon>Bacillales</taxon>
        <taxon>Paenibacillaceae</taxon>
        <taxon>Paenibacillus</taxon>
    </lineage>
</organism>
<evidence type="ECO:0000256" key="1">
    <source>
        <dbReference type="SAM" id="MobiDB-lite"/>
    </source>
</evidence>
<reference evidence="3 4" key="1">
    <citation type="submission" date="2020-08" db="EMBL/GenBank/DDBJ databases">
        <title>Genomic Encyclopedia of Type Strains, Phase III (KMG-III): the genomes of soil and plant-associated and newly described type strains.</title>
        <authorList>
            <person name="Whitman W."/>
        </authorList>
    </citation>
    <scope>NUCLEOTIDE SEQUENCE [LARGE SCALE GENOMIC DNA]</scope>
    <source>
        <strain evidence="3 4">CECT 5831</strain>
    </source>
</reference>
<dbReference type="RefSeq" id="WP_183582418.1">
    <property type="nucleotide sequence ID" value="NZ_JACHXJ010000002.1"/>
</dbReference>
<dbReference type="Proteomes" id="UP000517523">
    <property type="component" value="Unassembled WGS sequence"/>
</dbReference>
<dbReference type="EMBL" id="JACHXJ010000002">
    <property type="protein sequence ID" value="MBB3128220.1"/>
    <property type="molecule type" value="Genomic_DNA"/>
</dbReference>
<proteinExistence type="predicted"/>
<comment type="caution">
    <text evidence="3">The sequence shown here is derived from an EMBL/GenBank/DDBJ whole genome shotgun (WGS) entry which is preliminary data.</text>
</comment>
<evidence type="ECO:0008006" key="5">
    <source>
        <dbReference type="Google" id="ProtNLM"/>
    </source>
</evidence>
<feature type="signal peptide" evidence="2">
    <location>
        <begin position="1"/>
        <end position="19"/>
    </location>
</feature>
<feature type="compositionally biased region" description="Basic and acidic residues" evidence="1">
    <location>
        <begin position="77"/>
        <end position="88"/>
    </location>
</feature>
<feature type="region of interest" description="Disordered" evidence="1">
    <location>
        <begin position="19"/>
        <end position="98"/>
    </location>
</feature>
<feature type="compositionally biased region" description="Polar residues" evidence="1">
    <location>
        <begin position="29"/>
        <end position="39"/>
    </location>
</feature>
<protein>
    <recommendedName>
        <fullName evidence="5">Lipoprotein</fullName>
    </recommendedName>
</protein>
<evidence type="ECO:0000313" key="3">
    <source>
        <dbReference type="EMBL" id="MBB3128220.1"/>
    </source>
</evidence>
<dbReference type="PROSITE" id="PS51257">
    <property type="entry name" value="PROKAR_LIPOPROTEIN"/>
    <property type="match status" value="1"/>
</dbReference>
<feature type="chain" id="PRO_5039015432" description="Lipoprotein" evidence="2">
    <location>
        <begin position="20"/>
        <end position="98"/>
    </location>
</feature>